<dbReference type="SUPFAM" id="SSF50800">
    <property type="entry name" value="PK beta-barrel domain-like"/>
    <property type="match status" value="1"/>
</dbReference>
<comment type="caution">
    <text evidence="16">The sequence shown here is derived from an EMBL/GenBank/DDBJ whole genome shotgun (WGS) entry which is preliminary data.</text>
</comment>
<keyword evidence="5" id="KW-0479">Metal-binding</keyword>
<dbReference type="NCBIfam" id="TIGR01064">
    <property type="entry name" value="pyruv_kin"/>
    <property type="match status" value="1"/>
</dbReference>
<keyword evidence="6" id="KW-0547">Nucleotide-binding</keyword>
<feature type="domain" description="Pyruvate kinase C-terminal" evidence="15">
    <location>
        <begin position="359"/>
        <end position="473"/>
    </location>
</feature>
<dbReference type="EC" id="2.7.1.40" evidence="3 12"/>
<name>A0A557RN82_9GAMM</name>
<evidence type="ECO:0000259" key="15">
    <source>
        <dbReference type="Pfam" id="PF02887"/>
    </source>
</evidence>
<keyword evidence="10 13" id="KW-0324">Glycolysis</keyword>
<dbReference type="EMBL" id="VMKP01000001">
    <property type="protein sequence ID" value="TVO66631.1"/>
    <property type="molecule type" value="Genomic_DNA"/>
</dbReference>
<evidence type="ECO:0000256" key="7">
    <source>
        <dbReference type="ARBA" id="ARBA00022777"/>
    </source>
</evidence>
<dbReference type="NCBIfam" id="NF004491">
    <property type="entry name" value="PRK05826.1"/>
    <property type="match status" value="1"/>
</dbReference>
<evidence type="ECO:0000256" key="2">
    <source>
        <dbReference type="ARBA" id="ARBA00008663"/>
    </source>
</evidence>
<dbReference type="Gene3D" id="3.20.20.60">
    <property type="entry name" value="Phosphoenolpyruvate-binding domains"/>
    <property type="match status" value="1"/>
</dbReference>
<organism evidence="16 17">
    <name type="scientific">Spiribacter aquaticus</name>
    <dbReference type="NCBI Taxonomy" id="1935996"/>
    <lineage>
        <taxon>Bacteria</taxon>
        <taxon>Pseudomonadati</taxon>
        <taxon>Pseudomonadota</taxon>
        <taxon>Gammaproteobacteria</taxon>
        <taxon>Chromatiales</taxon>
        <taxon>Ectothiorhodospiraceae</taxon>
        <taxon>Spiribacter</taxon>
    </lineage>
</organism>
<dbReference type="RefSeq" id="WP_144347128.1">
    <property type="nucleotide sequence ID" value="NZ_VMKP01000001.1"/>
</dbReference>
<evidence type="ECO:0000256" key="3">
    <source>
        <dbReference type="ARBA" id="ARBA00012142"/>
    </source>
</evidence>
<dbReference type="Pfam" id="PF00224">
    <property type="entry name" value="PK"/>
    <property type="match status" value="1"/>
</dbReference>
<comment type="similarity">
    <text evidence="2 13">Belongs to the pyruvate kinase family.</text>
</comment>
<dbReference type="SUPFAM" id="SSF51621">
    <property type="entry name" value="Phosphoenolpyruvate/pyruvate domain"/>
    <property type="match status" value="1"/>
</dbReference>
<dbReference type="InterPro" id="IPR015793">
    <property type="entry name" value="Pyrv_Knase_brl"/>
</dbReference>
<proteinExistence type="inferred from homology"/>
<reference evidence="16 17" key="1">
    <citation type="submission" date="2019-07" db="EMBL/GenBank/DDBJ databases">
        <title>Reclasification of Spiribacter aquaticus.</title>
        <authorList>
            <person name="Leon M.J."/>
            <person name="Sanchez-Porro C."/>
            <person name="Ventosa A."/>
        </authorList>
    </citation>
    <scope>NUCLEOTIDE SEQUENCE [LARGE SCALE GENOMIC DNA]</scope>
    <source>
        <strain evidence="16 17">SP30</strain>
    </source>
</reference>
<evidence type="ECO:0000256" key="11">
    <source>
        <dbReference type="ARBA" id="ARBA00023317"/>
    </source>
</evidence>
<dbReference type="PRINTS" id="PR01050">
    <property type="entry name" value="PYRUVTKNASE"/>
</dbReference>
<dbReference type="InterPro" id="IPR001697">
    <property type="entry name" value="Pyr_Knase"/>
</dbReference>
<evidence type="ECO:0000256" key="10">
    <source>
        <dbReference type="ARBA" id="ARBA00023152"/>
    </source>
</evidence>
<dbReference type="InterPro" id="IPR040442">
    <property type="entry name" value="Pyrv_kinase-like_dom_sf"/>
</dbReference>
<evidence type="ECO:0000256" key="4">
    <source>
        <dbReference type="ARBA" id="ARBA00022679"/>
    </source>
</evidence>
<accession>A0A557RN82</accession>
<dbReference type="Gene3D" id="2.40.33.10">
    <property type="entry name" value="PK beta-barrel domain-like"/>
    <property type="match status" value="1"/>
</dbReference>
<evidence type="ECO:0000313" key="17">
    <source>
        <dbReference type="Proteomes" id="UP000316688"/>
    </source>
</evidence>
<evidence type="ECO:0000256" key="13">
    <source>
        <dbReference type="RuleBase" id="RU000504"/>
    </source>
</evidence>
<dbReference type="GO" id="GO:0030955">
    <property type="term" value="F:potassium ion binding"/>
    <property type="evidence" value="ECO:0007669"/>
    <property type="project" value="UniProtKB-UniRule"/>
</dbReference>
<sequence length="480" mass="51102">MSRQTKIVATLGPATTDEASLRGIVDAGVDMVRMNLSHGDHDEHRDREQTLRRTARAAGRVVGMLCDLQGPKIRVERFAGGSVELDEGAAFFLDPTLDGDAGSSEGVGVAYAGLPTDVAPGDILLLADGLIRLEVERIEGTRIHTRVTVGGTLGDRKGINRLGGGLSVRALTDKDRVDIKLAAELEADYMAVSFPRDGADIDEARALLREAGGHGGIVAKIERHEAVEALDEIMEAADAVMIARGDLAVEIGDAELPGVQKRIMRMARERDCVVITATQMMQSMVDSPMPTRAEVLDVANAVLDGTDAVMLSEETAMGQYPAETVGAMSRVCIGAETYADETRPSGGLKPGVHFDRIDEAIAKTAITTANSLGAKAIAALTESGATAMWMSRIGTDIPIYALSEQPRTRRKVTLYRGVNPIRFDPTQREHDAVNREAVAELKGLGAVSDDDLVVITKGDLAGEQGGTNAMKVVKVSEIVR</sequence>
<protein>
    <recommendedName>
        <fullName evidence="3 12">Pyruvate kinase</fullName>
        <ecNumber evidence="3 12">2.7.1.40</ecNumber>
    </recommendedName>
</protein>
<dbReference type="InterPro" id="IPR015806">
    <property type="entry name" value="Pyrv_Knase_insert_dom_sf"/>
</dbReference>
<dbReference type="PANTHER" id="PTHR11817">
    <property type="entry name" value="PYRUVATE KINASE"/>
    <property type="match status" value="1"/>
</dbReference>
<evidence type="ECO:0000256" key="1">
    <source>
        <dbReference type="ARBA" id="ARBA00004997"/>
    </source>
</evidence>
<dbReference type="GO" id="GO:0016301">
    <property type="term" value="F:kinase activity"/>
    <property type="evidence" value="ECO:0007669"/>
    <property type="project" value="UniProtKB-KW"/>
</dbReference>
<keyword evidence="9 13" id="KW-0460">Magnesium</keyword>
<evidence type="ECO:0000256" key="5">
    <source>
        <dbReference type="ARBA" id="ARBA00022723"/>
    </source>
</evidence>
<dbReference type="FunFam" id="2.40.33.10:FF:000001">
    <property type="entry name" value="Pyruvate kinase"/>
    <property type="match status" value="1"/>
</dbReference>
<dbReference type="GO" id="GO:0000287">
    <property type="term" value="F:magnesium ion binding"/>
    <property type="evidence" value="ECO:0007669"/>
    <property type="project" value="UniProtKB-UniRule"/>
</dbReference>
<dbReference type="GO" id="GO:0004743">
    <property type="term" value="F:pyruvate kinase activity"/>
    <property type="evidence" value="ECO:0007669"/>
    <property type="project" value="UniProtKB-UniRule"/>
</dbReference>
<dbReference type="Pfam" id="PF02887">
    <property type="entry name" value="PK_C"/>
    <property type="match status" value="1"/>
</dbReference>
<keyword evidence="8" id="KW-0067">ATP-binding</keyword>
<dbReference type="Proteomes" id="UP000316688">
    <property type="component" value="Unassembled WGS sequence"/>
</dbReference>
<dbReference type="UniPathway" id="UPA00109">
    <property type="reaction ID" value="UER00188"/>
</dbReference>
<evidence type="ECO:0000313" key="16">
    <source>
        <dbReference type="EMBL" id="TVO66631.1"/>
    </source>
</evidence>
<evidence type="ECO:0000259" key="14">
    <source>
        <dbReference type="Pfam" id="PF00224"/>
    </source>
</evidence>
<feature type="domain" description="Pyruvate kinase barrel" evidence="14">
    <location>
        <begin position="3"/>
        <end position="325"/>
    </location>
</feature>
<dbReference type="GO" id="GO:0005524">
    <property type="term" value="F:ATP binding"/>
    <property type="evidence" value="ECO:0007669"/>
    <property type="project" value="UniProtKB-KW"/>
</dbReference>
<dbReference type="InterPro" id="IPR036918">
    <property type="entry name" value="Pyrv_Knase_C_sf"/>
</dbReference>
<dbReference type="Gene3D" id="3.40.1380.20">
    <property type="entry name" value="Pyruvate kinase, C-terminal domain"/>
    <property type="match status" value="1"/>
</dbReference>
<evidence type="ECO:0000256" key="12">
    <source>
        <dbReference type="NCBIfam" id="TIGR01064"/>
    </source>
</evidence>
<keyword evidence="11 16" id="KW-0670">Pyruvate</keyword>
<keyword evidence="17" id="KW-1185">Reference proteome</keyword>
<dbReference type="SUPFAM" id="SSF52935">
    <property type="entry name" value="PK C-terminal domain-like"/>
    <property type="match status" value="1"/>
</dbReference>
<evidence type="ECO:0000256" key="8">
    <source>
        <dbReference type="ARBA" id="ARBA00022840"/>
    </source>
</evidence>
<dbReference type="InterPro" id="IPR015813">
    <property type="entry name" value="Pyrv/PenolPyrv_kinase-like_dom"/>
</dbReference>
<dbReference type="AlphaFoldDB" id="A0A557RN82"/>
<keyword evidence="7 13" id="KW-0418">Kinase</keyword>
<evidence type="ECO:0000256" key="6">
    <source>
        <dbReference type="ARBA" id="ARBA00022741"/>
    </source>
</evidence>
<gene>
    <name evidence="16" type="primary">pyk</name>
    <name evidence="16" type="ORF">FPL11_02805</name>
</gene>
<dbReference type="InterPro" id="IPR011037">
    <property type="entry name" value="Pyrv_Knase-like_insert_dom_sf"/>
</dbReference>
<keyword evidence="4 13" id="KW-0808">Transferase</keyword>
<comment type="pathway">
    <text evidence="1 13">Carbohydrate degradation; glycolysis; pyruvate from D-glyceraldehyde 3-phosphate: step 5/5.</text>
</comment>
<comment type="catalytic activity">
    <reaction evidence="13">
        <text>pyruvate + ATP = phosphoenolpyruvate + ADP + H(+)</text>
        <dbReference type="Rhea" id="RHEA:18157"/>
        <dbReference type="ChEBI" id="CHEBI:15361"/>
        <dbReference type="ChEBI" id="CHEBI:15378"/>
        <dbReference type="ChEBI" id="CHEBI:30616"/>
        <dbReference type="ChEBI" id="CHEBI:58702"/>
        <dbReference type="ChEBI" id="CHEBI:456216"/>
        <dbReference type="EC" id="2.7.1.40"/>
    </reaction>
</comment>
<dbReference type="InterPro" id="IPR015795">
    <property type="entry name" value="Pyrv_Knase_C"/>
</dbReference>
<evidence type="ECO:0000256" key="9">
    <source>
        <dbReference type="ARBA" id="ARBA00022842"/>
    </source>
</evidence>